<dbReference type="OrthoDB" id="20872at2759"/>
<dbReference type="EMBL" id="MSFK01000013">
    <property type="protein sequence ID" value="PWY87812.1"/>
    <property type="molecule type" value="Genomic_DNA"/>
</dbReference>
<dbReference type="PANTHER" id="PTHR35186:SF4">
    <property type="entry name" value="PRION-INHIBITION AND PROPAGATION HELO DOMAIN-CONTAINING PROTEIN"/>
    <property type="match status" value="1"/>
</dbReference>
<sequence length="538" mass="59898">MDPVSLILGITPLVIEAIKIYRVIHSKCKAYRQSSKLLKRLHTHVDTQKCLFLNECHFLLRLVMDDDVSIRAMLADELHAGWNAGWLNQQWRQHLDLHYDTCTRIVEEVCGSLEELHHDLRQLDPIQEAQDEGGNVRGSMRSIGGRIKMALENERYLKAIDALRTSNMDLKSLREQLKEFQDQSQPSPGYCTSLSITYGVVQEASQGLYGALTAVWSCSSATHKKHLAKMLVDAKIDDGVHLDMIIASDGYPSAHMLEPIAQLSVCSYSQPHIGTGLRTYILSPFQPMVPTQEQDRKVKGKSPCRDRLSDDHSSVSSSDISGYHYQPNSINLLLSQDVCSDLSRGALACQSNSQPACVGYLETGTEDYRHLFFSGSLSIVSPYSDLQGTLSKVSDLLGRTLESTIGITSLRSLHLTKEFTSSDDMTGVESTDRQNISVNKDLQQLHGIRSLPLGCLGVVLLQIERWKQLDAQDVAYVRRMANGSSRLGARYKRLTQKCLGCDFGLGADLNQPQLQDAVRDTVIDELTDMIASLDISVE</sequence>
<dbReference type="STRING" id="1450535.A0A317WRA2"/>
<comment type="caution">
    <text evidence="2">The sequence shown here is derived from an EMBL/GenBank/DDBJ whole genome shotgun (WGS) entry which is preliminary data.</text>
</comment>
<feature type="compositionally biased region" description="Basic and acidic residues" evidence="1">
    <location>
        <begin position="293"/>
        <end position="313"/>
    </location>
</feature>
<evidence type="ECO:0000256" key="1">
    <source>
        <dbReference type="SAM" id="MobiDB-lite"/>
    </source>
</evidence>
<gene>
    <name evidence="2" type="ORF">BO94DRAFT_556302</name>
</gene>
<proteinExistence type="predicted"/>
<dbReference type="GeneID" id="37115997"/>
<protein>
    <submittedName>
        <fullName evidence="2">Uncharacterized protein</fullName>
    </submittedName>
</protein>
<dbReference type="PANTHER" id="PTHR35186">
    <property type="entry name" value="ANK_REP_REGION DOMAIN-CONTAINING PROTEIN"/>
    <property type="match status" value="1"/>
</dbReference>
<reference evidence="2 3" key="1">
    <citation type="submission" date="2016-12" db="EMBL/GenBank/DDBJ databases">
        <title>The genomes of Aspergillus section Nigri reveals drivers in fungal speciation.</title>
        <authorList>
            <consortium name="DOE Joint Genome Institute"/>
            <person name="Vesth T.C."/>
            <person name="Nybo J."/>
            <person name="Theobald S."/>
            <person name="Brandl J."/>
            <person name="Frisvad J.C."/>
            <person name="Nielsen K.F."/>
            <person name="Lyhne E.K."/>
            <person name="Kogle M.E."/>
            <person name="Kuo A."/>
            <person name="Riley R."/>
            <person name="Clum A."/>
            <person name="Nolan M."/>
            <person name="Lipzen A."/>
            <person name="Salamov A."/>
            <person name="Henrissat B."/>
            <person name="Wiebenga A."/>
            <person name="De Vries R.P."/>
            <person name="Grigoriev I.V."/>
            <person name="Mortensen U.H."/>
            <person name="Andersen M.R."/>
            <person name="Baker S.E."/>
        </authorList>
    </citation>
    <scope>NUCLEOTIDE SEQUENCE [LARGE SCALE GENOMIC DNA]</scope>
    <source>
        <strain evidence="2 3">CBS 115572</strain>
    </source>
</reference>
<keyword evidence="3" id="KW-1185">Reference proteome</keyword>
<evidence type="ECO:0000313" key="2">
    <source>
        <dbReference type="EMBL" id="PWY87812.1"/>
    </source>
</evidence>
<name>A0A317WRA2_9EURO</name>
<dbReference type="Proteomes" id="UP000246702">
    <property type="component" value="Unassembled WGS sequence"/>
</dbReference>
<dbReference type="AlphaFoldDB" id="A0A317WRA2"/>
<feature type="region of interest" description="Disordered" evidence="1">
    <location>
        <begin position="291"/>
        <end position="319"/>
    </location>
</feature>
<accession>A0A317WRA2</accession>
<organism evidence="2 3">
    <name type="scientific">Aspergillus sclerotioniger CBS 115572</name>
    <dbReference type="NCBI Taxonomy" id="1450535"/>
    <lineage>
        <taxon>Eukaryota</taxon>
        <taxon>Fungi</taxon>
        <taxon>Dikarya</taxon>
        <taxon>Ascomycota</taxon>
        <taxon>Pezizomycotina</taxon>
        <taxon>Eurotiomycetes</taxon>
        <taxon>Eurotiomycetidae</taxon>
        <taxon>Eurotiales</taxon>
        <taxon>Aspergillaceae</taxon>
        <taxon>Aspergillus</taxon>
        <taxon>Aspergillus subgen. Circumdati</taxon>
    </lineage>
</organism>
<dbReference type="RefSeq" id="XP_025467595.1">
    <property type="nucleotide sequence ID" value="XM_025613854.1"/>
</dbReference>
<evidence type="ECO:0000313" key="3">
    <source>
        <dbReference type="Proteomes" id="UP000246702"/>
    </source>
</evidence>